<organism evidence="2 3">
    <name type="scientific">Jatrophihabitans lederbergiae</name>
    <dbReference type="NCBI Taxonomy" id="3075547"/>
    <lineage>
        <taxon>Bacteria</taxon>
        <taxon>Bacillati</taxon>
        <taxon>Actinomycetota</taxon>
        <taxon>Actinomycetes</taxon>
        <taxon>Jatrophihabitantales</taxon>
        <taxon>Jatrophihabitantaceae</taxon>
        <taxon>Jatrophihabitans</taxon>
    </lineage>
</organism>
<evidence type="ECO:0000256" key="1">
    <source>
        <dbReference type="SAM" id="Phobius"/>
    </source>
</evidence>
<name>A0ABU2JBH2_9ACTN</name>
<sequence>MSNLLAAKVGAHYLAAGVCPKAPPGVQVWSDQVLAWVKWGVLAILAISFFVSVGMLVWGRVTHHPKGARLGFDGLMICLVGAIIYVVGYVMLSSITGNGC</sequence>
<keyword evidence="1" id="KW-0812">Transmembrane</keyword>
<feature type="transmembrane region" description="Helical" evidence="1">
    <location>
        <begin position="36"/>
        <end position="58"/>
    </location>
</feature>
<reference evidence="3" key="1">
    <citation type="submission" date="2023-07" db="EMBL/GenBank/DDBJ databases">
        <title>30 novel species of actinomycetes from the DSMZ collection.</title>
        <authorList>
            <person name="Nouioui I."/>
        </authorList>
    </citation>
    <scope>NUCLEOTIDE SEQUENCE [LARGE SCALE GENOMIC DNA]</scope>
    <source>
        <strain evidence="3">DSM 44399</strain>
    </source>
</reference>
<feature type="transmembrane region" description="Helical" evidence="1">
    <location>
        <begin position="70"/>
        <end position="92"/>
    </location>
</feature>
<dbReference type="RefSeq" id="WP_311423487.1">
    <property type="nucleotide sequence ID" value="NZ_JAVREH010000016.1"/>
</dbReference>
<keyword evidence="3" id="KW-1185">Reference proteome</keyword>
<comment type="caution">
    <text evidence="2">The sequence shown here is derived from an EMBL/GenBank/DDBJ whole genome shotgun (WGS) entry which is preliminary data.</text>
</comment>
<protein>
    <submittedName>
        <fullName evidence="2">Uncharacterized protein</fullName>
    </submittedName>
</protein>
<dbReference type="EMBL" id="JAVREH010000016">
    <property type="protein sequence ID" value="MDT0262337.1"/>
    <property type="molecule type" value="Genomic_DNA"/>
</dbReference>
<accession>A0ABU2JBH2</accession>
<keyword evidence="1" id="KW-0472">Membrane</keyword>
<evidence type="ECO:0000313" key="2">
    <source>
        <dbReference type="EMBL" id="MDT0262337.1"/>
    </source>
</evidence>
<dbReference type="Proteomes" id="UP001183176">
    <property type="component" value="Unassembled WGS sequence"/>
</dbReference>
<keyword evidence="1" id="KW-1133">Transmembrane helix</keyword>
<gene>
    <name evidence="2" type="ORF">RM423_13150</name>
</gene>
<evidence type="ECO:0000313" key="3">
    <source>
        <dbReference type="Proteomes" id="UP001183176"/>
    </source>
</evidence>
<proteinExistence type="predicted"/>